<proteinExistence type="predicted"/>
<reference evidence="1" key="1">
    <citation type="submission" date="2019-07" db="EMBL/GenBank/DDBJ databases">
        <authorList>
            <person name="Dittberner H."/>
        </authorList>
    </citation>
    <scope>NUCLEOTIDE SEQUENCE [LARGE SCALE GENOMIC DNA]</scope>
</reference>
<dbReference type="AlphaFoldDB" id="A0A565CK92"/>
<keyword evidence="2" id="KW-1185">Reference proteome</keyword>
<evidence type="ECO:0000313" key="1">
    <source>
        <dbReference type="EMBL" id="VVB14059.1"/>
    </source>
</evidence>
<comment type="caution">
    <text evidence="1">The sequence shown here is derived from an EMBL/GenBank/DDBJ whole genome shotgun (WGS) entry which is preliminary data.</text>
</comment>
<dbReference type="Proteomes" id="UP000489600">
    <property type="component" value="Unassembled WGS sequence"/>
</dbReference>
<protein>
    <submittedName>
        <fullName evidence="1">Uncharacterized protein</fullName>
    </submittedName>
</protein>
<name>A0A565CK92_9BRAS</name>
<organism evidence="1 2">
    <name type="scientific">Arabis nemorensis</name>
    <dbReference type="NCBI Taxonomy" id="586526"/>
    <lineage>
        <taxon>Eukaryota</taxon>
        <taxon>Viridiplantae</taxon>
        <taxon>Streptophyta</taxon>
        <taxon>Embryophyta</taxon>
        <taxon>Tracheophyta</taxon>
        <taxon>Spermatophyta</taxon>
        <taxon>Magnoliopsida</taxon>
        <taxon>eudicotyledons</taxon>
        <taxon>Gunneridae</taxon>
        <taxon>Pentapetalae</taxon>
        <taxon>rosids</taxon>
        <taxon>malvids</taxon>
        <taxon>Brassicales</taxon>
        <taxon>Brassicaceae</taxon>
        <taxon>Arabideae</taxon>
        <taxon>Arabis</taxon>
    </lineage>
</organism>
<gene>
    <name evidence="1" type="ORF">ANE_LOCUS24503</name>
</gene>
<evidence type="ECO:0000313" key="2">
    <source>
        <dbReference type="Proteomes" id="UP000489600"/>
    </source>
</evidence>
<dbReference type="EMBL" id="CABITT030000008">
    <property type="protein sequence ID" value="VVB14059.1"/>
    <property type="molecule type" value="Genomic_DNA"/>
</dbReference>
<sequence length="120" mass="13252">MKLLELKDRESSDDVAIGETTPELGARAKSSTSRCNGSGWCDVHFAKVLKAQLGFIYIKGEGAVEKAVKLSGCECDDVKGCKFVAKKHIQAKRLRGNQSTGYTIPDWYIQKVKRAKMAKE</sequence>
<accession>A0A565CK92</accession>